<comment type="caution">
    <text evidence="1">The sequence shown here is derived from an EMBL/GenBank/DDBJ whole genome shotgun (WGS) entry which is preliminary data.</text>
</comment>
<evidence type="ECO:0000313" key="2">
    <source>
        <dbReference type="Proteomes" id="UP000626697"/>
    </source>
</evidence>
<organism evidence="1 2">
    <name type="scientific">Peribacillus huizhouensis</name>
    <dbReference type="NCBI Taxonomy" id="1501239"/>
    <lineage>
        <taxon>Bacteria</taxon>
        <taxon>Bacillati</taxon>
        <taxon>Bacillota</taxon>
        <taxon>Bacilli</taxon>
        <taxon>Bacillales</taxon>
        <taxon>Bacillaceae</taxon>
        <taxon>Peribacillus</taxon>
    </lineage>
</organism>
<keyword evidence="2" id="KW-1185">Reference proteome</keyword>
<dbReference type="EMBL" id="JACJHX010000013">
    <property type="protein sequence ID" value="MBA9028283.1"/>
    <property type="molecule type" value="Genomic_DNA"/>
</dbReference>
<reference evidence="1 2" key="1">
    <citation type="submission" date="2020-08" db="EMBL/GenBank/DDBJ databases">
        <title>Genomic Encyclopedia of Type Strains, Phase IV (KMG-IV): sequencing the most valuable type-strain genomes for metagenomic binning, comparative biology and taxonomic classification.</title>
        <authorList>
            <person name="Goeker M."/>
        </authorList>
    </citation>
    <scope>NUCLEOTIDE SEQUENCE [LARGE SCALE GENOMIC DNA]</scope>
    <source>
        <strain evidence="1 2">DSM 105481</strain>
    </source>
</reference>
<evidence type="ECO:0008006" key="3">
    <source>
        <dbReference type="Google" id="ProtNLM"/>
    </source>
</evidence>
<protein>
    <recommendedName>
        <fullName evidence="3">IS110 family transposase</fullName>
    </recommendedName>
</protein>
<evidence type="ECO:0000313" key="1">
    <source>
        <dbReference type="EMBL" id="MBA9028283.1"/>
    </source>
</evidence>
<gene>
    <name evidence="1" type="ORF">HNP81_003603</name>
</gene>
<name>A0ABR6CTD8_9BACI</name>
<proteinExistence type="predicted"/>
<accession>A0ABR6CTD8</accession>
<dbReference type="Proteomes" id="UP000626697">
    <property type="component" value="Unassembled WGS sequence"/>
</dbReference>
<sequence>MEAMIERCAGLDVHQETIVTCILYGPLDKRPKKEIQTFSTSTHGLLSLNDWLSS</sequence>
<dbReference type="RefSeq" id="WP_182503435.1">
    <property type="nucleotide sequence ID" value="NZ_JACJHX010000013.1"/>
</dbReference>